<feature type="compositionally biased region" description="Acidic residues" evidence="5">
    <location>
        <begin position="983"/>
        <end position="998"/>
    </location>
</feature>
<organism evidence="8 9">
    <name type="scientific">Plakobranchus ocellatus</name>
    <dbReference type="NCBI Taxonomy" id="259542"/>
    <lineage>
        <taxon>Eukaryota</taxon>
        <taxon>Metazoa</taxon>
        <taxon>Spiralia</taxon>
        <taxon>Lophotrochozoa</taxon>
        <taxon>Mollusca</taxon>
        <taxon>Gastropoda</taxon>
        <taxon>Heterobranchia</taxon>
        <taxon>Euthyneura</taxon>
        <taxon>Panpulmonata</taxon>
        <taxon>Sacoglossa</taxon>
        <taxon>Placobranchoidea</taxon>
        <taxon>Plakobranchidae</taxon>
        <taxon>Plakobranchus</taxon>
    </lineage>
</organism>
<dbReference type="GO" id="GO:0000978">
    <property type="term" value="F:RNA polymerase II cis-regulatory region sequence-specific DNA binding"/>
    <property type="evidence" value="ECO:0007669"/>
    <property type="project" value="TreeGrafter"/>
</dbReference>
<evidence type="ECO:0000259" key="6">
    <source>
        <dbReference type="PROSITE" id="PS50090"/>
    </source>
</evidence>
<dbReference type="SUPFAM" id="SSF46689">
    <property type="entry name" value="Homeodomain-like"/>
    <property type="match status" value="2"/>
</dbReference>
<dbReference type="Gene3D" id="1.10.10.60">
    <property type="entry name" value="Homeodomain-like"/>
    <property type="match status" value="3"/>
</dbReference>
<feature type="domain" description="Myb-like" evidence="6">
    <location>
        <begin position="9"/>
        <end position="60"/>
    </location>
</feature>
<feature type="domain" description="HTH myb-type" evidence="7">
    <location>
        <begin position="122"/>
        <end position="169"/>
    </location>
</feature>
<evidence type="ECO:0000256" key="3">
    <source>
        <dbReference type="ARBA" id="ARBA00023163"/>
    </source>
</evidence>
<dbReference type="GO" id="GO:0042796">
    <property type="term" value="P:snRNA transcription by RNA polymerase III"/>
    <property type="evidence" value="ECO:0007669"/>
    <property type="project" value="TreeGrafter"/>
</dbReference>
<evidence type="ECO:0000256" key="5">
    <source>
        <dbReference type="SAM" id="MobiDB-lite"/>
    </source>
</evidence>
<evidence type="ECO:0000256" key="4">
    <source>
        <dbReference type="ARBA" id="ARBA00023242"/>
    </source>
</evidence>
<dbReference type="Pfam" id="PF00249">
    <property type="entry name" value="Myb_DNA-binding"/>
    <property type="match status" value="3"/>
</dbReference>
<feature type="domain" description="Myb-like" evidence="6">
    <location>
        <begin position="64"/>
        <end position="114"/>
    </location>
</feature>
<feature type="compositionally biased region" description="Basic and acidic residues" evidence="5">
    <location>
        <begin position="1401"/>
        <end position="1413"/>
    </location>
</feature>
<feature type="domain" description="HTH myb-type" evidence="7">
    <location>
        <begin position="64"/>
        <end position="118"/>
    </location>
</feature>
<feature type="compositionally biased region" description="Acidic residues" evidence="5">
    <location>
        <begin position="1414"/>
        <end position="1432"/>
    </location>
</feature>
<evidence type="ECO:0000259" key="7">
    <source>
        <dbReference type="PROSITE" id="PS51294"/>
    </source>
</evidence>
<reference evidence="8 9" key="1">
    <citation type="journal article" date="2021" name="Elife">
        <title>Chloroplast acquisition without the gene transfer in kleptoplastic sea slugs, Plakobranchus ocellatus.</title>
        <authorList>
            <person name="Maeda T."/>
            <person name="Takahashi S."/>
            <person name="Yoshida T."/>
            <person name="Shimamura S."/>
            <person name="Takaki Y."/>
            <person name="Nagai Y."/>
            <person name="Toyoda A."/>
            <person name="Suzuki Y."/>
            <person name="Arimoto A."/>
            <person name="Ishii H."/>
            <person name="Satoh N."/>
            <person name="Nishiyama T."/>
            <person name="Hasebe M."/>
            <person name="Maruyama T."/>
            <person name="Minagawa J."/>
            <person name="Obokata J."/>
            <person name="Shigenobu S."/>
        </authorList>
    </citation>
    <scope>NUCLEOTIDE SEQUENCE [LARGE SCALE GENOMIC DNA]</scope>
</reference>
<dbReference type="InterPro" id="IPR009057">
    <property type="entry name" value="Homeodomain-like_sf"/>
</dbReference>
<dbReference type="InterPro" id="IPR001005">
    <property type="entry name" value="SANT/Myb"/>
</dbReference>
<dbReference type="PROSITE" id="PS50090">
    <property type="entry name" value="MYB_LIKE"/>
    <property type="match status" value="2"/>
</dbReference>
<keyword evidence="1" id="KW-0805">Transcription regulation</keyword>
<keyword evidence="9" id="KW-1185">Reference proteome</keyword>
<dbReference type="InterPro" id="IPR051575">
    <property type="entry name" value="Myb-like_DNA-bd"/>
</dbReference>
<evidence type="ECO:0000256" key="2">
    <source>
        <dbReference type="ARBA" id="ARBA00023125"/>
    </source>
</evidence>
<keyword evidence="4" id="KW-0539">Nucleus</keyword>
<dbReference type="Proteomes" id="UP000735302">
    <property type="component" value="Unassembled WGS sequence"/>
</dbReference>
<evidence type="ECO:0000313" key="8">
    <source>
        <dbReference type="EMBL" id="GFN82763.1"/>
    </source>
</evidence>
<keyword evidence="2" id="KW-0238">DNA-binding</keyword>
<dbReference type="SMART" id="SM00717">
    <property type="entry name" value="SANT"/>
    <property type="match status" value="3"/>
</dbReference>
<feature type="region of interest" description="Disordered" evidence="5">
    <location>
        <begin position="1398"/>
        <end position="1454"/>
    </location>
</feature>
<dbReference type="GO" id="GO:0001006">
    <property type="term" value="F:RNA polymerase III type 3 promoter sequence-specific DNA binding"/>
    <property type="evidence" value="ECO:0007669"/>
    <property type="project" value="TreeGrafter"/>
</dbReference>
<feature type="compositionally biased region" description="Polar residues" evidence="5">
    <location>
        <begin position="1298"/>
        <end position="1312"/>
    </location>
</feature>
<feature type="compositionally biased region" description="Polar residues" evidence="5">
    <location>
        <begin position="1442"/>
        <end position="1454"/>
    </location>
</feature>
<feature type="compositionally biased region" description="Basic and acidic residues" evidence="5">
    <location>
        <begin position="1226"/>
        <end position="1237"/>
    </location>
</feature>
<protein>
    <submittedName>
        <fullName evidence="8">Bromodomain-containing protein 2</fullName>
    </submittedName>
</protein>
<comment type="caution">
    <text evidence="8">The sequence shown here is derived from an EMBL/GenBank/DDBJ whole genome shotgun (WGS) entry which is preliminary data.</text>
</comment>
<feature type="region of interest" description="Disordered" evidence="5">
    <location>
        <begin position="983"/>
        <end position="1003"/>
    </location>
</feature>
<dbReference type="GO" id="GO:0019185">
    <property type="term" value="C:snRNA-activating protein complex"/>
    <property type="evidence" value="ECO:0007669"/>
    <property type="project" value="TreeGrafter"/>
</dbReference>
<name>A0AAV3YL35_9GAST</name>
<feature type="region of interest" description="Disordered" evidence="5">
    <location>
        <begin position="1200"/>
        <end position="1251"/>
    </location>
</feature>
<proteinExistence type="predicted"/>
<accession>A0AAV3YL35</accession>
<feature type="compositionally biased region" description="Basic residues" evidence="5">
    <location>
        <begin position="1316"/>
        <end position="1331"/>
    </location>
</feature>
<gene>
    <name evidence="8" type="ORF">PoB_000926900</name>
</gene>
<evidence type="ECO:0000313" key="9">
    <source>
        <dbReference type="Proteomes" id="UP000735302"/>
    </source>
</evidence>
<dbReference type="InterPro" id="IPR017930">
    <property type="entry name" value="Myb_dom"/>
</dbReference>
<dbReference type="GO" id="GO:0042795">
    <property type="term" value="P:snRNA transcription by RNA polymerase II"/>
    <property type="evidence" value="ECO:0007669"/>
    <property type="project" value="TreeGrafter"/>
</dbReference>
<dbReference type="PROSITE" id="PS51294">
    <property type="entry name" value="HTH_MYB"/>
    <property type="match status" value="2"/>
</dbReference>
<keyword evidence="3" id="KW-0804">Transcription</keyword>
<dbReference type="EMBL" id="BLXT01001037">
    <property type="protein sequence ID" value="GFN82763.1"/>
    <property type="molecule type" value="Genomic_DNA"/>
</dbReference>
<evidence type="ECO:0000256" key="1">
    <source>
        <dbReference type="ARBA" id="ARBA00023015"/>
    </source>
</evidence>
<dbReference type="PANTHER" id="PTHR46621">
    <property type="entry name" value="SNRNA-ACTIVATING PROTEIN COMPLEX SUBUNIT 4"/>
    <property type="match status" value="1"/>
</dbReference>
<feature type="region of interest" description="Disordered" evidence="5">
    <location>
        <begin position="944"/>
        <end position="963"/>
    </location>
</feature>
<dbReference type="PANTHER" id="PTHR46621:SF1">
    <property type="entry name" value="SNRNA-ACTIVATING PROTEIN COMPLEX SUBUNIT 4"/>
    <property type="match status" value="1"/>
</dbReference>
<dbReference type="CDD" id="cd00167">
    <property type="entry name" value="SANT"/>
    <property type="match status" value="2"/>
</dbReference>
<feature type="region of interest" description="Disordered" evidence="5">
    <location>
        <begin position="1281"/>
        <end position="1378"/>
    </location>
</feature>
<feature type="compositionally biased region" description="Low complexity" evidence="5">
    <location>
        <begin position="944"/>
        <end position="958"/>
    </location>
</feature>
<sequence>MSCYQRNFNMDLRSRPWTEEEEKRLIEEANKIKDCVGYYNWRKVSAFVDNRSPYECMLRFTQVDPNHRHGKFTPEEDAKLLAGVEMFGLRWKAIARFIGTRNSVQVRDRYLECLNPENNYLAFTYDEDLKLLKQHKKFGPCWAQICQFFQGRSASRLGSRFRQLQRWKKKKAWFESQPVEVKRMLLGKALPLNERREMETKIRDYFTEQLGINLNDYKRQILDRNNGVDPDVIPPRPPFVLKANGALEKEWSTRWALKISSHERLRKSLQRILTEDAKRRAKAKSVGKLPRVVEEENEEELYKQAVTEALKEQSAVASTKPQKNKLKKMEGLLAKAFHEGSAIHVSKILEALNDPKEAGNSRGKLRKKHRSIDMALKNFFQADNKEKYRPGRIRKFFEKDMRSDEIVQAEKAELEVLVPAMCLKSLGTSLPQLYGSARRHHVLLQEQLLNFPSHSDDPEFLAQNARLDQQLEECALEETSGGQKDDVAREKLIKKKRRLDTIFINRYLMEQKKLKTATFSLQEDIALFHRLLGETGEVAGLAQGLPAVWLPKTKAVAAGDQESKVKEMHSSPVDISAPSVSPAKLAELGLESAAVSSETILKLTLGELSDLKSETSDLKRPASEVEPQAEIKEEGIECADSNQLILLSESQIEEEKQRLEPTNYYVPPSEECALTLPCIPPNVTTLTLLKSLLLKRGELMRQSALLTKIGNVLSKSDSEPIVESSERKLTDDNNEAGEKIVIVDSEGQEINMEEFAEFIEEETQPVDDRKKVLSKEGNRLNKGKGSSPFVNQNKNADFVLKHMKQSDAHVKSRDKIRTIDLISSNPEYNVANFSLRESVKRSEDSETNWKLWEKGKGQGKTGTEYQRQKFKSNYEVVVVPTSNRAPPPVQKKAKKEFLPPKSFARVGKTYSCVQKSDRGGSIDSSQGNGNTKIDLCQAQLKDNASQSASNSSQPLSSNTALGSSSDGFEFPYLVNTGKEVIEIDQDDSEPEPEGEDTNLSDSYTERVSGAFEERAAASDGKYQNLLSGVQIPKRRFSDKNVVVVDIAPESGNIVHYKQDSKGGGTFRACELKPSINAEGGTNICISGGDEIVELGNDDTSIERTVTIDVRETLGSMEILRKEKQLVKKFKAIDFVKESPAYKTLEARMRALFLWPVLMSTVRHIQNPRLMEGVQRDVSFDPPNPRYKKRGRPTLLRNKRKKMTKAMTNEKHKKSERYRRSQFMQQKRQEWREARDGDTATQAPIEDKCAGDARVGTVSTGASEMPPSEAVSLEDVTLAFPDRNDGCGVGDKAAVQENGAHSSGQAGSGTAQEQPKKRGRGRQKGCRYKKKIYPPAIERPKRNTSKRRQPEEEVSPRPRKARKAKETSPPLKTPMDLREHTRAIPQWWKDAMLAAMMAKQTLAREGEGEGPEVRVEDDEDFIDQGNYSDDEWVQDWRRDQSRGTEANNVDGQENK</sequence>